<sequence>METFVRKLSTTLMGAIALFPLFLAARARVESSATALILEDVLVAPFVTYSWVILFRAPVLV</sequence>
<keyword evidence="1" id="KW-0472">Membrane</keyword>
<feature type="transmembrane region" description="Helical" evidence="1">
    <location>
        <begin position="34"/>
        <end position="55"/>
    </location>
</feature>
<gene>
    <name evidence="2" type="ORF">BECKH772B_GA0070898_108731</name>
</gene>
<name>A0A450VU65_9GAMM</name>
<reference evidence="2" key="1">
    <citation type="submission" date="2019-02" db="EMBL/GenBank/DDBJ databases">
        <authorList>
            <person name="Gruber-Vodicka R. H."/>
            <person name="Seah K. B. B."/>
        </authorList>
    </citation>
    <scope>NUCLEOTIDE SEQUENCE</scope>
    <source>
        <strain evidence="2">BECK_SA2B20</strain>
    </source>
</reference>
<accession>A0A450VU65</accession>
<keyword evidence="1" id="KW-0812">Transmembrane</keyword>
<dbReference type="EMBL" id="CAADFI010000873">
    <property type="protein sequence ID" value="VFK08236.1"/>
    <property type="molecule type" value="Genomic_DNA"/>
</dbReference>
<proteinExistence type="predicted"/>
<keyword evidence="1" id="KW-1133">Transmembrane helix</keyword>
<evidence type="ECO:0000256" key="1">
    <source>
        <dbReference type="SAM" id="Phobius"/>
    </source>
</evidence>
<dbReference type="AlphaFoldDB" id="A0A450VU65"/>
<organism evidence="2">
    <name type="scientific">Candidatus Kentrum eta</name>
    <dbReference type="NCBI Taxonomy" id="2126337"/>
    <lineage>
        <taxon>Bacteria</taxon>
        <taxon>Pseudomonadati</taxon>
        <taxon>Pseudomonadota</taxon>
        <taxon>Gammaproteobacteria</taxon>
        <taxon>Candidatus Kentrum</taxon>
    </lineage>
</organism>
<protein>
    <submittedName>
        <fullName evidence="2">Uncharacterized protein</fullName>
    </submittedName>
</protein>
<evidence type="ECO:0000313" key="2">
    <source>
        <dbReference type="EMBL" id="VFK08236.1"/>
    </source>
</evidence>